<dbReference type="Proteomes" id="UP000053110">
    <property type="component" value="Unassembled WGS sequence"/>
</dbReference>
<name>A0A061HKJ1_BLUGR</name>
<accession>A0A061HKJ1</accession>
<evidence type="ECO:0000313" key="3">
    <source>
        <dbReference type="Proteomes" id="UP000053110"/>
    </source>
</evidence>
<proteinExistence type="predicted"/>
<gene>
    <name evidence="1" type="ORF">BGT96224_E10136</name>
    <name evidence="2" type="ORF">BGT96224V2_LOCUS1473</name>
</gene>
<organism evidence="2">
    <name type="scientific">Blumeria graminis f. sp. tritici 96224</name>
    <dbReference type="NCBI Taxonomy" id="1268274"/>
    <lineage>
        <taxon>Eukaryota</taxon>
        <taxon>Fungi</taxon>
        <taxon>Dikarya</taxon>
        <taxon>Ascomycota</taxon>
        <taxon>Pezizomycotina</taxon>
        <taxon>Leotiomycetes</taxon>
        <taxon>Erysiphales</taxon>
        <taxon>Erysiphaceae</taxon>
        <taxon>Blumeria</taxon>
    </lineage>
</organism>
<dbReference type="OrthoDB" id="10313813at2759"/>
<dbReference type="EMBL" id="UIGY01000016">
    <property type="protein sequence ID" value="SUZ08301.1"/>
    <property type="molecule type" value="Genomic_DNA"/>
</dbReference>
<reference evidence="2" key="3">
    <citation type="submission" date="2018-07" db="EMBL/GenBank/DDBJ databases">
        <authorList>
            <person name="Quirk P.G."/>
            <person name="Krulwich T.A."/>
        </authorList>
    </citation>
    <scope>NUCLEOTIDE SEQUENCE</scope>
    <source>
        <strain evidence="2">96224</strain>
    </source>
</reference>
<protein>
    <submittedName>
        <fullName evidence="2">BgtE-10136</fullName>
    </submittedName>
    <submittedName>
        <fullName evidence="1">Putative secreted effector protein</fullName>
    </submittedName>
</protein>
<dbReference type="EMBL" id="KE374989">
    <property type="protein sequence ID" value="EPQ66727.1"/>
    <property type="molecule type" value="Genomic_DNA"/>
</dbReference>
<evidence type="ECO:0000313" key="1">
    <source>
        <dbReference type="EMBL" id="EPQ66727.1"/>
    </source>
</evidence>
<evidence type="ECO:0000313" key="2">
    <source>
        <dbReference type="EMBL" id="SUZ08301.1"/>
    </source>
</evidence>
<reference evidence="1" key="2">
    <citation type="submission" date="2013-01" db="EMBL/GenBank/DDBJ databases">
        <title>The wheat powdery mildew genome reveals unique evolution of an obligate biotroph.</title>
        <authorList>
            <person name="Oberhaensli S."/>
            <person name="Wicker T."/>
            <person name="Keller B."/>
        </authorList>
    </citation>
    <scope>NUCLEOTIDE SEQUENCE</scope>
    <source>
        <strain evidence="1">96224</strain>
    </source>
</reference>
<reference evidence="3" key="1">
    <citation type="journal article" date="2013" name="Nat. Genet.">
        <title>The wheat powdery mildew genome shows the unique evolution of an obligate biotroph.</title>
        <authorList>
            <person name="Wicker T."/>
            <person name="Oberhaensli S."/>
            <person name="Parlange F."/>
            <person name="Buchmann J.P."/>
            <person name="Shatalina M."/>
            <person name="Roffler S."/>
            <person name="Ben-David R."/>
            <person name="Dolezel J."/>
            <person name="Simkova H."/>
            <person name="Schulze-Lefert P."/>
            <person name="Spanu P.D."/>
            <person name="Bruggmann R."/>
            <person name="Amselem J."/>
            <person name="Quesneville H."/>
            <person name="Ver Loren van Themaat E."/>
            <person name="Paape T."/>
            <person name="Shimizu K.K."/>
            <person name="Keller B."/>
        </authorList>
    </citation>
    <scope>NUCLEOTIDE SEQUENCE [LARGE SCALE GENOMIC DNA]</scope>
    <source>
        <strain evidence="3">96224</strain>
    </source>
</reference>
<sequence>MHCHFLVISSLLESRIGDTFQFNIIKPFQEGSTGHYIRYEGPPYWSFETPPDVTCAKLSNISKNHIIYKFCAEREADLSSLEKPFEDTTYRKNEKIRGTLEEDQLYKECSRQIHNQNFGITLLNVSAISKNRIPPCTVQMIIWDISHRRARAYGPYGNYSHKSSAKVSLNWDLLIPFHEFLDRKDPLMTTEVLGELTHLVHVAGFLKLVTRKSLEKAYKISPALGNPPGNEIYEFLENSHNFKIIPPLEVDVTR</sequence>
<dbReference type="HOGENOM" id="CLU_1094103_0_0_1"/>
<dbReference type="AlphaFoldDB" id="A0A061HKJ1"/>